<dbReference type="EMBL" id="JAGQHS010000289">
    <property type="protein sequence ID" value="MCA9759225.1"/>
    <property type="molecule type" value="Genomic_DNA"/>
</dbReference>
<comment type="caution">
    <text evidence="4">The sequence shown here is derived from an EMBL/GenBank/DDBJ whole genome shotgun (WGS) entry which is preliminary data.</text>
</comment>
<evidence type="ECO:0000313" key="4">
    <source>
        <dbReference type="EMBL" id="MCA9759225.1"/>
    </source>
</evidence>
<organism evidence="4 5">
    <name type="scientific">Eiseniibacteriota bacterium</name>
    <dbReference type="NCBI Taxonomy" id="2212470"/>
    <lineage>
        <taxon>Bacteria</taxon>
        <taxon>Candidatus Eiseniibacteriota</taxon>
    </lineage>
</organism>
<keyword evidence="1 2" id="KW-0732">Signal</keyword>
<evidence type="ECO:0000259" key="3">
    <source>
        <dbReference type="Pfam" id="PF13505"/>
    </source>
</evidence>
<accession>A0A956NL87</accession>
<dbReference type="AlphaFoldDB" id="A0A956NL87"/>
<feature type="chain" id="PRO_5037700462" evidence="2">
    <location>
        <begin position="20"/>
        <end position="212"/>
    </location>
</feature>
<feature type="signal peptide" evidence="2">
    <location>
        <begin position="1"/>
        <end position="19"/>
    </location>
</feature>
<evidence type="ECO:0000256" key="2">
    <source>
        <dbReference type="SAM" id="SignalP"/>
    </source>
</evidence>
<proteinExistence type="predicted"/>
<gene>
    <name evidence="4" type="ORF">KDA27_25750</name>
</gene>
<reference evidence="4" key="1">
    <citation type="submission" date="2020-04" db="EMBL/GenBank/DDBJ databases">
        <authorList>
            <person name="Zhang T."/>
        </authorList>
    </citation>
    <scope>NUCLEOTIDE SEQUENCE</scope>
    <source>
        <strain evidence="4">HKST-UBA02</strain>
    </source>
</reference>
<dbReference type="Proteomes" id="UP000739538">
    <property type="component" value="Unassembled WGS sequence"/>
</dbReference>
<protein>
    <submittedName>
        <fullName evidence="4">Outer membrane beta-barrel protein</fullName>
    </submittedName>
</protein>
<feature type="domain" description="Outer membrane protein beta-barrel" evidence="3">
    <location>
        <begin position="7"/>
        <end position="166"/>
    </location>
</feature>
<dbReference type="Pfam" id="PF13505">
    <property type="entry name" value="OMP_b-brl"/>
    <property type="match status" value="1"/>
</dbReference>
<name>A0A956NL87_UNCEI</name>
<sequence>MRTSNTALAVALAALAALASPLCRHDDAVAAEAKLGIFGGAGWAAPLAGSVSDSHGGGPMLRLGLALTGESFGGSLGLGAYRDEASLSHPAFVESAKSKLLWLPIALEANYRMPEADRSPYASLGLELWVLREAFEYRINGSNEKADGNRTALAGVLGVGYELRDTAFPLRFGGRLSLASMERQTLTSEGTVLTTGSNRTAAYLSIGVEAEW</sequence>
<reference evidence="4" key="2">
    <citation type="journal article" date="2021" name="Microbiome">
        <title>Successional dynamics and alternative stable states in a saline activated sludge microbial community over 9 years.</title>
        <authorList>
            <person name="Wang Y."/>
            <person name="Ye J."/>
            <person name="Ju F."/>
            <person name="Liu L."/>
            <person name="Boyd J.A."/>
            <person name="Deng Y."/>
            <person name="Parks D.H."/>
            <person name="Jiang X."/>
            <person name="Yin X."/>
            <person name="Woodcroft B.J."/>
            <person name="Tyson G.W."/>
            <person name="Hugenholtz P."/>
            <person name="Polz M.F."/>
            <person name="Zhang T."/>
        </authorList>
    </citation>
    <scope>NUCLEOTIDE SEQUENCE</scope>
    <source>
        <strain evidence="4">HKST-UBA02</strain>
    </source>
</reference>
<dbReference type="InterPro" id="IPR027385">
    <property type="entry name" value="Beta-barrel_OMP"/>
</dbReference>
<evidence type="ECO:0000313" key="5">
    <source>
        <dbReference type="Proteomes" id="UP000739538"/>
    </source>
</evidence>
<evidence type="ECO:0000256" key="1">
    <source>
        <dbReference type="ARBA" id="ARBA00022729"/>
    </source>
</evidence>